<dbReference type="Gene3D" id="2.60.200.20">
    <property type="match status" value="1"/>
</dbReference>
<comment type="caution">
    <text evidence="2">The sequence shown here is derived from an EMBL/GenBank/DDBJ whole genome shotgun (WGS) entry which is preliminary data.</text>
</comment>
<dbReference type="AlphaFoldDB" id="A0AA38HH42"/>
<evidence type="ECO:0000259" key="1">
    <source>
        <dbReference type="PROSITE" id="PS50006"/>
    </source>
</evidence>
<dbReference type="InterPro" id="IPR008984">
    <property type="entry name" value="SMAD_FHA_dom_sf"/>
</dbReference>
<proteinExistence type="predicted"/>
<reference evidence="2" key="1">
    <citation type="journal article" date="2023" name="G3 (Bethesda)">
        <title>Whole genome assemblies of Zophobas morio and Tenebrio molitor.</title>
        <authorList>
            <person name="Kaur S."/>
            <person name="Stinson S.A."/>
            <person name="diCenzo G.C."/>
        </authorList>
    </citation>
    <scope>NUCLEOTIDE SEQUENCE</scope>
    <source>
        <strain evidence="2">QUZm001</strain>
    </source>
</reference>
<dbReference type="SMART" id="SM00240">
    <property type="entry name" value="FHA"/>
    <property type="match status" value="1"/>
</dbReference>
<dbReference type="Pfam" id="PF00498">
    <property type="entry name" value="FHA"/>
    <property type="match status" value="1"/>
</dbReference>
<dbReference type="PANTHER" id="PTHR23308">
    <property type="entry name" value="NUCLEAR INHIBITOR OF PROTEIN PHOSPHATASE-1"/>
    <property type="match status" value="1"/>
</dbReference>
<feature type="domain" description="FHA" evidence="1">
    <location>
        <begin position="80"/>
        <end position="143"/>
    </location>
</feature>
<dbReference type="InterPro" id="IPR050923">
    <property type="entry name" value="Cell_Proc_Reg/RNA_Proc"/>
</dbReference>
<evidence type="ECO:0000313" key="2">
    <source>
        <dbReference type="EMBL" id="KAJ3615906.1"/>
    </source>
</evidence>
<name>A0AA38HH42_9CUCU</name>
<keyword evidence="3" id="KW-1185">Reference proteome</keyword>
<evidence type="ECO:0000313" key="3">
    <source>
        <dbReference type="Proteomes" id="UP001168821"/>
    </source>
</evidence>
<gene>
    <name evidence="2" type="ORF">Zmor_012205</name>
</gene>
<dbReference type="SUPFAM" id="SSF49879">
    <property type="entry name" value="SMAD/FHA domain"/>
    <property type="match status" value="1"/>
</dbReference>
<accession>A0AA38HH42</accession>
<dbReference type="EMBL" id="JALNTZ010003824">
    <property type="protein sequence ID" value="KAJ3615906.1"/>
    <property type="molecule type" value="Genomic_DNA"/>
</dbReference>
<dbReference type="InterPro" id="IPR000253">
    <property type="entry name" value="FHA_dom"/>
</dbReference>
<organism evidence="2 3">
    <name type="scientific">Zophobas morio</name>
    <dbReference type="NCBI Taxonomy" id="2755281"/>
    <lineage>
        <taxon>Eukaryota</taxon>
        <taxon>Metazoa</taxon>
        <taxon>Ecdysozoa</taxon>
        <taxon>Arthropoda</taxon>
        <taxon>Hexapoda</taxon>
        <taxon>Insecta</taxon>
        <taxon>Pterygota</taxon>
        <taxon>Neoptera</taxon>
        <taxon>Endopterygota</taxon>
        <taxon>Coleoptera</taxon>
        <taxon>Polyphaga</taxon>
        <taxon>Cucujiformia</taxon>
        <taxon>Tenebrionidae</taxon>
        <taxon>Zophobas</taxon>
    </lineage>
</organism>
<dbReference type="Proteomes" id="UP001168821">
    <property type="component" value="Unassembled WGS sequence"/>
</dbReference>
<protein>
    <recommendedName>
        <fullName evidence="1">FHA domain-containing protein</fullName>
    </recommendedName>
</protein>
<sequence length="172" mass="19780">MSIPDSLIFKGSQILEPSEKKKPNFELSGALTQETNTYRGIVLKYSEPEEARMPSKRWRLYVFKGDQNLNILHIHRQSVFLMGRERRVADIPLDHPSCSGQHAAIQYRLNRAVKPDGSYSAAVKPYLIDLDSANGTMINGEKIEPRRFYELKEKDVLKFGYSARDYVVMLQD</sequence>
<dbReference type="PROSITE" id="PS50006">
    <property type="entry name" value="FHA_DOMAIN"/>
    <property type="match status" value="1"/>
</dbReference>